<dbReference type="PANTHER" id="PTHR11070">
    <property type="entry name" value="UVRD / RECB / PCRA DNA HELICASE FAMILY MEMBER"/>
    <property type="match status" value="1"/>
</dbReference>
<dbReference type="PANTHER" id="PTHR11070:SF55">
    <property type="entry name" value="DNA 3'-5' HELICASE"/>
    <property type="match status" value="1"/>
</dbReference>
<dbReference type="GO" id="GO:0005524">
    <property type="term" value="F:ATP binding"/>
    <property type="evidence" value="ECO:0007669"/>
    <property type="project" value="UniProtKB-KW"/>
</dbReference>
<keyword evidence="6" id="KW-0347">Helicase</keyword>
<evidence type="ECO:0000256" key="1">
    <source>
        <dbReference type="ARBA" id="ARBA00009922"/>
    </source>
</evidence>
<evidence type="ECO:0000259" key="16">
    <source>
        <dbReference type="PROSITE" id="PS51217"/>
    </source>
</evidence>
<keyword evidence="10" id="KW-0234">DNA repair</keyword>
<dbReference type="InterPro" id="IPR038726">
    <property type="entry name" value="PDDEXK_AddAB-type"/>
</dbReference>
<proteinExistence type="inferred from homology"/>
<comment type="catalytic activity">
    <reaction evidence="12">
        <text>Couples ATP hydrolysis with the unwinding of duplex DNA by translocating in the 3'-5' direction.</text>
        <dbReference type="EC" id="5.6.2.4"/>
    </reaction>
</comment>
<evidence type="ECO:0000256" key="4">
    <source>
        <dbReference type="ARBA" id="ARBA00022763"/>
    </source>
</evidence>
<evidence type="ECO:0000256" key="13">
    <source>
        <dbReference type="ARBA" id="ARBA00034808"/>
    </source>
</evidence>
<dbReference type="AlphaFoldDB" id="A0A6J6ETU4"/>
<evidence type="ECO:0000313" key="17">
    <source>
        <dbReference type="EMBL" id="CAB4579980.1"/>
    </source>
</evidence>
<dbReference type="Gene3D" id="3.40.50.300">
    <property type="entry name" value="P-loop containing nucleotide triphosphate hydrolases"/>
    <property type="match status" value="3"/>
</dbReference>
<evidence type="ECO:0000256" key="8">
    <source>
        <dbReference type="ARBA" id="ARBA00022840"/>
    </source>
</evidence>
<dbReference type="Gene3D" id="1.10.486.10">
    <property type="entry name" value="PCRA, domain 4"/>
    <property type="match status" value="1"/>
</dbReference>
<dbReference type="GO" id="GO:0043138">
    <property type="term" value="F:3'-5' DNA helicase activity"/>
    <property type="evidence" value="ECO:0007669"/>
    <property type="project" value="UniProtKB-EC"/>
</dbReference>
<dbReference type="SUPFAM" id="SSF52980">
    <property type="entry name" value="Restriction endonuclease-like"/>
    <property type="match status" value="1"/>
</dbReference>
<keyword evidence="11" id="KW-0413">Isomerase</keyword>
<dbReference type="PROSITE" id="PS51198">
    <property type="entry name" value="UVRD_HELICASE_ATP_BIND"/>
    <property type="match status" value="1"/>
</dbReference>
<organism evidence="17">
    <name type="scientific">freshwater metagenome</name>
    <dbReference type="NCBI Taxonomy" id="449393"/>
    <lineage>
        <taxon>unclassified sequences</taxon>
        <taxon>metagenomes</taxon>
        <taxon>ecological metagenomes</taxon>
    </lineage>
</organism>
<evidence type="ECO:0000256" key="2">
    <source>
        <dbReference type="ARBA" id="ARBA00022722"/>
    </source>
</evidence>
<dbReference type="Pfam" id="PF12705">
    <property type="entry name" value="PDDEXK_1"/>
    <property type="match status" value="1"/>
</dbReference>
<dbReference type="Pfam" id="PF00580">
    <property type="entry name" value="UvrD-helicase"/>
    <property type="match status" value="1"/>
</dbReference>
<evidence type="ECO:0000256" key="6">
    <source>
        <dbReference type="ARBA" id="ARBA00022806"/>
    </source>
</evidence>
<keyword evidence="2" id="KW-0540">Nuclease</keyword>
<evidence type="ECO:0000256" key="11">
    <source>
        <dbReference type="ARBA" id="ARBA00023235"/>
    </source>
</evidence>
<dbReference type="GO" id="GO:0003677">
    <property type="term" value="F:DNA binding"/>
    <property type="evidence" value="ECO:0007669"/>
    <property type="project" value="UniProtKB-KW"/>
</dbReference>
<dbReference type="GO" id="GO:0004527">
    <property type="term" value="F:exonuclease activity"/>
    <property type="evidence" value="ECO:0007669"/>
    <property type="project" value="UniProtKB-KW"/>
</dbReference>
<dbReference type="InterPro" id="IPR027417">
    <property type="entry name" value="P-loop_NTPase"/>
</dbReference>
<gene>
    <name evidence="17" type="ORF">UFOPK1740_00853</name>
</gene>
<comment type="catalytic activity">
    <reaction evidence="14">
        <text>ATP + H2O = ADP + phosphate + H(+)</text>
        <dbReference type="Rhea" id="RHEA:13065"/>
        <dbReference type="ChEBI" id="CHEBI:15377"/>
        <dbReference type="ChEBI" id="CHEBI:15378"/>
        <dbReference type="ChEBI" id="CHEBI:30616"/>
        <dbReference type="ChEBI" id="CHEBI:43474"/>
        <dbReference type="ChEBI" id="CHEBI:456216"/>
        <dbReference type="EC" id="5.6.2.4"/>
    </reaction>
</comment>
<dbReference type="EC" id="5.6.2.4" evidence="13"/>
<dbReference type="EMBL" id="CAEZTU010000039">
    <property type="protein sequence ID" value="CAB4579980.1"/>
    <property type="molecule type" value="Genomic_DNA"/>
</dbReference>
<comment type="similarity">
    <text evidence="1">Belongs to the helicase family. UvrD subfamily.</text>
</comment>
<keyword evidence="3" id="KW-0547">Nucleotide-binding</keyword>
<dbReference type="PROSITE" id="PS51217">
    <property type="entry name" value="UVRD_HELICASE_CTER"/>
    <property type="match status" value="1"/>
</dbReference>
<dbReference type="InterPro" id="IPR013986">
    <property type="entry name" value="DExx_box_DNA_helicase_dom_sf"/>
</dbReference>
<name>A0A6J6ETU4_9ZZZZ</name>
<dbReference type="SUPFAM" id="SSF52540">
    <property type="entry name" value="P-loop containing nucleoside triphosphate hydrolases"/>
    <property type="match status" value="1"/>
</dbReference>
<keyword evidence="9" id="KW-0238">DNA-binding</keyword>
<feature type="domain" description="UvrD-like helicase ATP-binding" evidence="15">
    <location>
        <begin position="1"/>
        <end position="225"/>
    </location>
</feature>
<dbReference type="Gene3D" id="1.10.10.160">
    <property type="match status" value="1"/>
</dbReference>
<keyword evidence="8" id="KW-0067">ATP-binding</keyword>
<evidence type="ECO:0000256" key="5">
    <source>
        <dbReference type="ARBA" id="ARBA00022801"/>
    </source>
</evidence>
<evidence type="ECO:0000256" key="12">
    <source>
        <dbReference type="ARBA" id="ARBA00034617"/>
    </source>
</evidence>
<keyword evidence="7" id="KW-0269">Exonuclease</keyword>
<dbReference type="InterPro" id="IPR011604">
    <property type="entry name" value="PDDEXK-like_dom_sf"/>
</dbReference>
<accession>A0A6J6ETU4</accession>
<dbReference type="Gene3D" id="3.90.320.10">
    <property type="match status" value="1"/>
</dbReference>
<feature type="domain" description="UvrD-like helicase C-terminal" evidence="16">
    <location>
        <begin position="226"/>
        <end position="534"/>
    </location>
</feature>
<dbReference type="GO" id="GO:0000725">
    <property type="term" value="P:recombinational repair"/>
    <property type="evidence" value="ECO:0007669"/>
    <property type="project" value="TreeGrafter"/>
</dbReference>
<evidence type="ECO:0000256" key="10">
    <source>
        <dbReference type="ARBA" id="ARBA00023204"/>
    </source>
</evidence>
<dbReference type="InterPro" id="IPR000212">
    <property type="entry name" value="DNA_helicase_UvrD/REP"/>
</dbReference>
<dbReference type="GO" id="GO:0005829">
    <property type="term" value="C:cytosol"/>
    <property type="evidence" value="ECO:0007669"/>
    <property type="project" value="TreeGrafter"/>
</dbReference>
<protein>
    <recommendedName>
        <fullName evidence="13">DNA 3'-5' helicase</fullName>
        <ecNumber evidence="13">5.6.2.4</ecNumber>
    </recommendedName>
</protein>
<dbReference type="InterPro" id="IPR014016">
    <property type="entry name" value="UvrD-like_ATP-bd"/>
</dbReference>
<evidence type="ECO:0000256" key="7">
    <source>
        <dbReference type="ARBA" id="ARBA00022839"/>
    </source>
</evidence>
<dbReference type="InterPro" id="IPR011335">
    <property type="entry name" value="Restrct_endonuc-II-like"/>
</dbReference>
<dbReference type="Pfam" id="PF13361">
    <property type="entry name" value="UvrD_C"/>
    <property type="match status" value="1"/>
</dbReference>
<dbReference type="InterPro" id="IPR014017">
    <property type="entry name" value="DNA_helicase_UvrD-like_C"/>
</dbReference>
<evidence type="ECO:0000259" key="15">
    <source>
        <dbReference type="PROSITE" id="PS51198"/>
    </source>
</evidence>
<sequence length="925" mass="104992">MQILNDHGLLIGVESDLKPVTETTRASLAFKTVLNTKLSLSHLDKSPRYIAKQLLMLDNQLAEHDLDTEMLSKYTQDLITQISLTRPRKDLRDLEKTSLARLELAQLVNEFRDLKREEAIIDFADQMRFALKLVRLHPDVVTQLRDQYKAVLLDEYQDTSVIQRLLLTEIFGQAHPVMAVGDPLQAIYGWRGASVSNIDNFCTHFPQQDQSPAKKYPLTSNFRSGQKILNHANQVSKDLRDIHDAISSLVAGKGTNSEVNIGLNLTWNDEVESIAEQIKDLVNNKKVAPESIAVLSRNGKELLPIYDLLIKKGIPATFAGKRDMVDVPEVSETLSYLRLMDDPTHNPSLVRILAGPRFEIDPKDLALLAKRAADLVKDHNWDKSKRSFEQSLLQSVDGSDVAELAVLADALNDPGNYDYGVGVKERFLKLKNELESLRRHITEPLSDIVYRIINQTGLMIEILASNQMMAESRYEALMSLQDLAQSFDQGSPHGVVREFLAWLDEADELESTIEFAPTAIKNAVSLMTIHGAKGLEFPIVFIPAVCESVFPHNKTSTWVKRPELIPFELRVDYKSLPQGFKTETKEFDLYLESCKDYAELEERRLMYVALTRAETEIYVSSHWWGNTQKKVRGPSKYLLQLKEVVEQGHGKITTWVENLEENNPTLDQLVPTLWPAQTNQIAREKRIEFAHLVKNVEEVDESQLSLSEKEILENIDKDIDSLITELTSDKLIKKTVAIPDTLNVTKTIALMRNPDDFAMQLVRPMPTKPIDQARRGTQFHYWIEKHFGMPALLDSLDLPGAADEKLISDDQLEDMKNAFLNSEWANKKPVALEWPFDISIGGRSLRGRIDAVFETENGIELIDWKTGVVGKSDDLQLAWYRFAWWKMTNMPLEKITAAFVYVPSMEISRPIDLLSPEILLESISG</sequence>
<keyword evidence="4" id="KW-0227">DNA damage</keyword>
<dbReference type="CDD" id="cd17932">
    <property type="entry name" value="DEXQc_UvrD"/>
    <property type="match status" value="1"/>
</dbReference>
<evidence type="ECO:0000256" key="14">
    <source>
        <dbReference type="ARBA" id="ARBA00048988"/>
    </source>
</evidence>
<dbReference type="GO" id="GO:0033202">
    <property type="term" value="C:DNA helicase complex"/>
    <property type="evidence" value="ECO:0007669"/>
    <property type="project" value="TreeGrafter"/>
</dbReference>
<keyword evidence="5" id="KW-0378">Hydrolase</keyword>
<reference evidence="17" key="1">
    <citation type="submission" date="2020-05" db="EMBL/GenBank/DDBJ databases">
        <authorList>
            <person name="Chiriac C."/>
            <person name="Salcher M."/>
            <person name="Ghai R."/>
            <person name="Kavagutti S V."/>
        </authorList>
    </citation>
    <scope>NUCLEOTIDE SEQUENCE</scope>
</reference>
<evidence type="ECO:0000256" key="9">
    <source>
        <dbReference type="ARBA" id="ARBA00023125"/>
    </source>
</evidence>
<evidence type="ECO:0000256" key="3">
    <source>
        <dbReference type="ARBA" id="ARBA00022741"/>
    </source>
</evidence>